<sequence>MNDKPAQGLRFDHDLGVKDGSSDLRAFGTDTCGDHVVWLRSIGCPSTPMSCCGKKDLKVNV</sequence>
<reference evidence="1 2" key="1">
    <citation type="submission" date="2019-03" db="EMBL/GenBank/DDBJ databases">
        <title>First draft genome of Liparis tanakae, snailfish: a comprehensive survey of snailfish specific genes.</title>
        <authorList>
            <person name="Kim W."/>
            <person name="Song I."/>
            <person name="Jeong J.-H."/>
            <person name="Kim D."/>
            <person name="Kim S."/>
            <person name="Ryu S."/>
            <person name="Song J.Y."/>
            <person name="Lee S.K."/>
        </authorList>
    </citation>
    <scope>NUCLEOTIDE SEQUENCE [LARGE SCALE GENOMIC DNA]</scope>
    <source>
        <tissue evidence="1">Muscle</tissue>
    </source>
</reference>
<proteinExistence type="predicted"/>
<evidence type="ECO:0000313" key="2">
    <source>
        <dbReference type="Proteomes" id="UP000314294"/>
    </source>
</evidence>
<accession>A0A4Z2EKK8</accession>
<name>A0A4Z2EKK8_9TELE</name>
<dbReference type="Proteomes" id="UP000314294">
    <property type="component" value="Unassembled WGS sequence"/>
</dbReference>
<comment type="caution">
    <text evidence="1">The sequence shown here is derived from an EMBL/GenBank/DDBJ whole genome shotgun (WGS) entry which is preliminary data.</text>
</comment>
<evidence type="ECO:0000313" key="1">
    <source>
        <dbReference type="EMBL" id="TNN29406.1"/>
    </source>
</evidence>
<dbReference type="EMBL" id="SRLO01005700">
    <property type="protein sequence ID" value="TNN29406.1"/>
    <property type="molecule type" value="Genomic_DNA"/>
</dbReference>
<organism evidence="1 2">
    <name type="scientific">Liparis tanakae</name>
    <name type="common">Tanaka's snailfish</name>
    <dbReference type="NCBI Taxonomy" id="230148"/>
    <lineage>
        <taxon>Eukaryota</taxon>
        <taxon>Metazoa</taxon>
        <taxon>Chordata</taxon>
        <taxon>Craniata</taxon>
        <taxon>Vertebrata</taxon>
        <taxon>Euteleostomi</taxon>
        <taxon>Actinopterygii</taxon>
        <taxon>Neopterygii</taxon>
        <taxon>Teleostei</taxon>
        <taxon>Neoteleostei</taxon>
        <taxon>Acanthomorphata</taxon>
        <taxon>Eupercaria</taxon>
        <taxon>Perciformes</taxon>
        <taxon>Cottioidei</taxon>
        <taxon>Cottales</taxon>
        <taxon>Liparidae</taxon>
        <taxon>Liparis</taxon>
    </lineage>
</organism>
<keyword evidence="2" id="KW-1185">Reference proteome</keyword>
<protein>
    <submittedName>
        <fullName evidence="1">Uncharacterized protein</fullName>
    </submittedName>
</protein>
<dbReference type="AlphaFoldDB" id="A0A4Z2EKK8"/>
<gene>
    <name evidence="1" type="ORF">EYF80_060445</name>
</gene>